<dbReference type="AlphaFoldDB" id="A0A9D4DSP2"/>
<proteinExistence type="predicted"/>
<protein>
    <submittedName>
        <fullName evidence="1">Uncharacterized protein</fullName>
    </submittedName>
</protein>
<sequence>MKKEIEFLQGAFDSFKSSLHRETDDKWSRKQADLTNEIHMHAKYQVAIFNIE</sequence>
<accession>A0A9D4DSP2</accession>
<evidence type="ECO:0000313" key="1">
    <source>
        <dbReference type="EMBL" id="KAH3754701.1"/>
    </source>
</evidence>
<reference evidence="1" key="1">
    <citation type="journal article" date="2019" name="bioRxiv">
        <title>The Genome of the Zebra Mussel, Dreissena polymorpha: A Resource for Invasive Species Research.</title>
        <authorList>
            <person name="McCartney M.A."/>
            <person name="Auch B."/>
            <person name="Kono T."/>
            <person name="Mallez S."/>
            <person name="Zhang Y."/>
            <person name="Obille A."/>
            <person name="Becker A."/>
            <person name="Abrahante J.E."/>
            <person name="Garbe J."/>
            <person name="Badalamenti J.P."/>
            <person name="Herman A."/>
            <person name="Mangelson H."/>
            <person name="Liachko I."/>
            <person name="Sullivan S."/>
            <person name="Sone E.D."/>
            <person name="Koren S."/>
            <person name="Silverstein K.A.T."/>
            <person name="Beckman K.B."/>
            <person name="Gohl D.M."/>
        </authorList>
    </citation>
    <scope>NUCLEOTIDE SEQUENCE</scope>
    <source>
        <strain evidence="1">Duluth1</strain>
        <tissue evidence="1">Whole animal</tissue>
    </source>
</reference>
<dbReference type="Proteomes" id="UP000828390">
    <property type="component" value="Unassembled WGS sequence"/>
</dbReference>
<comment type="caution">
    <text evidence="1">The sequence shown here is derived from an EMBL/GenBank/DDBJ whole genome shotgun (WGS) entry which is preliminary data.</text>
</comment>
<evidence type="ECO:0000313" key="2">
    <source>
        <dbReference type="Proteomes" id="UP000828390"/>
    </source>
</evidence>
<keyword evidence="2" id="KW-1185">Reference proteome</keyword>
<name>A0A9D4DSP2_DREPO</name>
<gene>
    <name evidence="1" type="ORF">DPMN_189382</name>
</gene>
<organism evidence="1 2">
    <name type="scientific">Dreissena polymorpha</name>
    <name type="common">Zebra mussel</name>
    <name type="synonym">Mytilus polymorpha</name>
    <dbReference type="NCBI Taxonomy" id="45954"/>
    <lineage>
        <taxon>Eukaryota</taxon>
        <taxon>Metazoa</taxon>
        <taxon>Spiralia</taxon>
        <taxon>Lophotrochozoa</taxon>
        <taxon>Mollusca</taxon>
        <taxon>Bivalvia</taxon>
        <taxon>Autobranchia</taxon>
        <taxon>Heteroconchia</taxon>
        <taxon>Euheterodonta</taxon>
        <taxon>Imparidentia</taxon>
        <taxon>Neoheterodontei</taxon>
        <taxon>Myida</taxon>
        <taxon>Dreissenoidea</taxon>
        <taxon>Dreissenidae</taxon>
        <taxon>Dreissena</taxon>
    </lineage>
</organism>
<reference evidence="1" key="2">
    <citation type="submission" date="2020-11" db="EMBL/GenBank/DDBJ databases">
        <authorList>
            <person name="McCartney M.A."/>
            <person name="Auch B."/>
            <person name="Kono T."/>
            <person name="Mallez S."/>
            <person name="Becker A."/>
            <person name="Gohl D.M."/>
            <person name="Silverstein K.A.T."/>
            <person name="Koren S."/>
            <person name="Bechman K.B."/>
            <person name="Herman A."/>
            <person name="Abrahante J.E."/>
            <person name="Garbe J."/>
        </authorList>
    </citation>
    <scope>NUCLEOTIDE SEQUENCE</scope>
    <source>
        <strain evidence="1">Duluth1</strain>
        <tissue evidence="1">Whole animal</tissue>
    </source>
</reference>
<dbReference type="EMBL" id="JAIWYP010000010">
    <property type="protein sequence ID" value="KAH3754701.1"/>
    <property type="molecule type" value="Genomic_DNA"/>
</dbReference>